<dbReference type="Proteomes" id="UP000240717">
    <property type="component" value="Unassembled WGS sequence"/>
</dbReference>
<protein>
    <submittedName>
        <fullName evidence="2">AzlD domain-containing protein</fullName>
    </submittedName>
</protein>
<accession>A0A2T4Q019</accession>
<dbReference type="Pfam" id="PF05437">
    <property type="entry name" value="AzlD"/>
    <property type="match status" value="1"/>
</dbReference>
<evidence type="ECO:0000313" key="2">
    <source>
        <dbReference type="EMBL" id="PTI50849.1"/>
    </source>
</evidence>
<sequence length="109" mass="12296">MMTDQHMLIIIILCGIVTILVRVIPFMMISRVNLPDVLIRWLSFIPITLFTALVLDGLIQQHEGSVGYTLNVPFIIALIPTILLAIYTRSLTWTILGGIAFIALLRFFL</sequence>
<keyword evidence="1" id="KW-0472">Membrane</keyword>
<dbReference type="RefSeq" id="WP_002451558.1">
    <property type="nucleotide sequence ID" value="NZ_CP054017.1"/>
</dbReference>
<keyword evidence="1" id="KW-0812">Transmembrane</keyword>
<organism evidence="2 3">
    <name type="scientific">Staphylococcus warneri</name>
    <dbReference type="NCBI Taxonomy" id="1292"/>
    <lineage>
        <taxon>Bacteria</taxon>
        <taxon>Bacillati</taxon>
        <taxon>Bacillota</taxon>
        <taxon>Bacilli</taxon>
        <taxon>Bacillales</taxon>
        <taxon>Staphylococcaceae</taxon>
        <taxon>Staphylococcus</taxon>
    </lineage>
</organism>
<dbReference type="AlphaFoldDB" id="A0A2T4Q019"/>
<dbReference type="InterPro" id="IPR008407">
    <property type="entry name" value="Brnchd-chn_aa_trnsp_AzlD"/>
</dbReference>
<feature type="transmembrane region" description="Helical" evidence="1">
    <location>
        <begin position="91"/>
        <end position="108"/>
    </location>
</feature>
<name>A0A2T4Q019_STAWA</name>
<dbReference type="EMBL" id="PZEV01000021">
    <property type="protein sequence ID" value="PTI50849.1"/>
    <property type="molecule type" value="Genomic_DNA"/>
</dbReference>
<feature type="transmembrane region" description="Helical" evidence="1">
    <location>
        <begin position="66"/>
        <end position="85"/>
    </location>
</feature>
<feature type="transmembrane region" description="Helical" evidence="1">
    <location>
        <begin position="7"/>
        <end position="29"/>
    </location>
</feature>
<reference evidence="2 3" key="1">
    <citation type="journal article" date="2016" name="Front. Microbiol.">
        <title>Comprehensive Phylogenetic Analysis of Bovine Non-aureus Staphylococci Species Based on Whole-Genome Sequencing.</title>
        <authorList>
            <person name="Naushad S."/>
            <person name="Barkema H.W."/>
            <person name="Luby C."/>
            <person name="Condas L.A."/>
            <person name="Nobrega D.B."/>
            <person name="Carson D.A."/>
            <person name="De Buck J."/>
        </authorList>
    </citation>
    <scope>NUCLEOTIDE SEQUENCE [LARGE SCALE GENOMIC DNA]</scope>
    <source>
        <strain evidence="2 3">SNUC 2993</strain>
    </source>
</reference>
<proteinExistence type="predicted"/>
<evidence type="ECO:0000313" key="3">
    <source>
        <dbReference type="Proteomes" id="UP000240717"/>
    </source>
</evidence>
<comment type="caution">
    <text evidence="2">The sequence shown here is derived from an EMBL/GenBank/DDBJ whole genome shotgun (WGS) entry which is preliminary data.</text>
</comment>
<dbReference type="STRING" id="1194526.A284_00055"/>
<gene>
    <name evidence="2" type="ORF">BU085_07425</name>
</gene>
<keyword evidence="1" id="KW-1133">Transmembrane helix</keyword>
<feature type="transmembrane region" description="Helical" evidence="1">
    <location>
        <begin position="41"/>
        <end position="59"/>
    </location>
</feature>
<evidence type="ECO:0000256" key="1">
    <source>
        <dbReference type="SAM" id="Phobius"/>
    </source>
</evidence>